<organism evidence="7 8">
    <name type="scientific">Vanrija albida</name>
    <dbReference type="NCBI Taxonomy" id="181172"/>
    <lineage>
        <taxon>Eukaryota</taxon>
        <taxon>Fungi</taxon>
        <taxon>Dikarya</taxon>
        <taxon>Basidiomycota</taxon>
        <taxon>Agaricomycotina</taxon>
        <taxon>Tremellomycetes</taxon>
        <taxon>Trichosporonales</taxon>
        <taxon>Trichosporonaceae</taxon>
        <taxon>Vanrija</taxon>
    </lineage>
</organism>
<dbReference type="InterPro" id="IPR003594">
    <property type="entry name" value="HATPase_dom"/>
</dbReference>
<dbReference type="SMART" id="SM00448">
    <property type="entry name" value="REC"/>
    <property type="match status" value="2"/>
</dbReference>
<dbReference type="CDD" id="cd00082">
    <property type="entry name" value="HisKA"/>
    <property type="match status" value="2"/>
</dbReference>
<evidence type="ECO:0000256" key="1">
    <source>
        <dbReference type="ARBA" id="ARBA00022553"/>
    </source>
</evidence>
<dbReference type="SUPFAM" id="SSF55785">
    <property type="entry name" value="PYP-like sensor domain (PAS domain)"/>
    <property type="match status" value="1"/>
</dbReference>
<dbReference type="Gene3D" id="1.10.287.130">
    <property type="match status" value="2"/>
</dbReference>
<feature type="domain" description="Histidine kinase" evidence="4">
    <location>
        <begin position="599"/>
        <end position="835"/>
    </location>
</feature>
<feature type="coiled-coil region" evidence="3">
    <location>
        <begin position="1131"/>
        <end position="1158"/>
    </location>
</feature>
<dbReference type="SUPFAM" id="SSF47384">
    <property type="entry name" value="Homodimeric domain of signal transducing histidine kinase"/>
    <property type="match status" value="2"/>
</dbReference>
<accession>A0ABR3PT03</accession>
<dbReference type="PANTHER" id="PTHR43547:SF2">
    <property type="entry name" value="HYBRID SIGNAL TRANSDUCTION HISTIDINE KINASE C"/>
    <property type="match status" value="1"/>
</dbReference>
<evidence type="ECO:0000256" key="3">
    <source>
        <dbReference type="SAM" id="Coils"/>
    </source>
</evidence>
<feature type="domain" description="Response regulatory" evidence="5">
    <location>
        <begin position="1467"/>
        <end position="1591"/>
    </location>
</feature>
<dbReference type="CDD" id="cd00075">
    <property type="entry name" value="HATPase"/>
    <property type="match status" value="1"/>
</dbReference>
<dbReference type="Pfam" id="PF00512">
    <property type="entry name" value="HisKA"/>
    <property type="match status" value="1"/>
</dbReference>
<protein>
    <recommendedName>
        <fullName evidence="9">Histidine kinase</fullName>
    </recommendedName>
</protein>
<keyword evidence="3" id="KW-0175">Coiled coil</keyword>
<dbReference type="CDD" id="cd00130">
    <property type="entry name" value="PAS"/>
    <property type="match status" value="1"/>
</dbReference>
<feature type="domain" description="Response regulatory" evidence="5">
    <location>
        <begin position="888"/>
        <end position="1003"/>
    </location>
</feature>
<evidence type="ECO:0000313" key="7">
    <source>
        <dbReference type="EMBL" id="KAL1405566.1"/>
    </source>
</evidence>
<dbReference type="InterPro" id="IPR036890">
    <property type="entry name" value="HATPase_C_sf"/>
</dbReference>
<dbReference type="InterPro" id="IPR004358">
    <property type="entry name" value="Sig_transdc_His_kin-like_C"/>
</dbReference>
<dbReference type="PANTHER" id="PTHR43547">
    <property type="entry name" value="TWO-COMPONENT HISTIDINE KINASE"/>
    <property type="match status" value="1"/>
</dbReference>
<evidence type="ECO:0000256" key="2">
    <source>
        <dbReference type="PROSITE-ProRule" id="PRU00169"/>
    </source>
</evidence>
<dbReference type="SMART" id="SM00091">
    <property type="entry name" value="PAS"/>
    <property type="match status" value="1"/>
</dbReference>
<sequence>MGSDENAPLALLDSYPFPAAVVRLRRHDEPTLSPPETPLAAHAPRPPLVSAGAEFSLERRVQGLSISVPPAGDHSAPSTPVPALAGRGGDALHVTWSNEHWRDAGVSPFDLGRIAAWLQSGESTPLQVAARGATIQLVRCAAGDSFALLGQQFTPAPSPRPAAKITRSLPWPRMVAPFAPAAGDAPPPYLRKPSSPMSCRELFEHVDWSRTSLGPLDEWPAGAVTALELMFSHKSKIVLKLGSVTSELYSIYNDAFSPIGFRHPWMIGRQHKDLPYEIRSAMDEDCDRVLAGETIHMTDKLLMYAHDDRGRLTEEYLSWDNMPLEDNGRIFGIWGAFTSVTSRVLATRRRNTAREVTSSLATLRTSAEYFSSLTQLLESNPLDVPFMMAYSVKPTKPRGGRPRAQSADVEVELNLESTIGVPTNHASAPQKLDYVLPKHKGKSLMSRLGSTALSVDYLTSETASSSAVSMSSPDHLMSHDSESWPIQLALSTGRCVIVDDCSKLVKGFPLRAWNELPDRAIVVPLVTASTPTEDDVAPAVLIIGVNVRRPIDEDYLEWLQHLRQAFTIHLDSVLVFEAETARRVQRDKLEAARTSLIQGAANAFRTPLTLISAPIDEVIQTTLSPTQTSRLKLAQRHVRRLEQLVDSLLQFTRLESGQLEPRYVSGDLAAFIRDITEIFRPVLHSRALDLRVKIDESVPKVVFDPGLFETVISNFMSHALQSTTTGPVKVELSYEEEGRWAVLLISYAGTPMPRAYLEVLSRGFQAVDTTGAGTELGLALAREIVRLHGGDLTIESVYPRRRMVVRSDGSEPTFTKLTTSEFPGSTFTVRFPTFHEHDGEGTVALGGYSDRLANDALQWSTGSADDDSVNGSLSGGWTDALLFERSDVLLVVDSDPEIRAYVRTLFMPFCHVLEAADGAQALELATTCKPGLILADRTIDKISGPDLLLAVRGDGRTRLTPFVFLATTSEEEDQATALVAGADDYILKPFKPRELLARVHLHMQMGKKRAELEFRFLQREKEFRILADYCPSGILRLANYSEMLYCNDAYLAPAGLTHSDLRNHSESWLDRIDPQDRENAERQWKQIAEGNEPTTNITYRWATGRCMSAVVVRLDLVDPGLTGMLACFSDVTDQEERLHEAERRRIEAEESKRQQELLVDLTSHEIRTPVSAILQCSSLVKENLATLRDKLERAGPEGFIPSPTLLSELEQDLEALESIYQCGLVQERIAGDVLSLARIQLDMLSVHEVDVDVAKQAQRLLSVFASEAKMNRISLSLDFGDMFRTMGVRAVKTDPVRFGQVVTNLVTNAMRFTSRAAVRNITVRYDLAWDPPAGGSCAVPTSPSATAPLHTAVPPDNTPVYLYVSVTDTGPGMTPDEQKLLFQRFQQGNNRIHTQYGGSGLGLFICRKLTQLLGGDIQVESKVARGTTFRFYIKTHTANMLPLLPQSPLLTPIKERDMPHLALLPRRILVVEDNIINQTVLKRQMIKAGLECDVASNGQKALDLIEAAEDAATPYDVILMDVEMPVMDGITAVTRLRALETATSVPRRLVIALTGNARGGQIDQARAAGFDRVVIKPYRLPALLETIQDAMAKHKASGSSPTS</sequence>
<dbReference type="Pfam" id="PF02518">
    <property type="entry name" value="HATPase_c"/>
    <property type="match status" value="2"/>
</dbReference>
<dbReference type="RefSeq" id="XP_069205510.1">
    <property type="nucleotide sequence ID" value="XM_069357573.1"/>
</dbReference>
<dbReference type="InterPro" id="IPR003661">
    <property type="entry name" value="HisK_dim/P_dom"/>
</dbReference>
<proteinExistence type="predicted"/>
<dbReference type="Pfam" id="PF00072">
    <property type="entry name" value="Response_reg"/>
    <property type="match status" value="2"/>
</dbReference>
<dbReference type="GeneID" id="95990248"/>
<dbReference type="EMBL" id="JBBXJM010000007">
    <property type="protein sequence ID" value="KAL1405566.1"/>
    <property type="molecule type" value="Genomic_DNA"/>
</dbReference>
<keyword evidence="1 2" id="KW-0597">Phosphoprotein</keyword>
<feature type="modified residue" description="4-aspartylphosphate" evidence="2">
    <location>
        <position position="1521"/>
    </location>
</feature>
<name>A0ABR3PT03_9TREE</name>
<dbReference type="SMART" id="SM00388">
    <property type="entry name" value="HisKA"/>
    <property type="match status" value="2"/>
</dbReference>
<feature type="domain" description="PAS" evidence="6">
    <location>
        <begin position="1019"/>
        <end position="1091"/>
    </location>
</feature>
<evidence type="ECO:0008006" key="9">
    <source>
        <dbReference type="Google" id="ProtNLM"/>
    </source>
</evidence>
<dbReference type="PROSITE" id="PS50110">
    <property type="entry name" value="RESPONSE_REGULATORY"/>
    <property type="match status" value="2"/>
</dbReference>
<dbReference type="InterPro" id="IPR000014">
    <property type="entry name" value="PAS"/>
</dbReference>
<evidence type="ECO:0000259" key="6">
    <source>
        <dbReference type="PROSITE" id="PS50112"/>
    </source>
</evidence>
<dbReference type="InterPro" id="IPR035965">
    <property type="entry name" value="PAS-like_dom_sf"/>
</dbReference>
<evidence type="ECO:0000313" key="8">
    <source>
        <dbReference type="Proteomes" id="UP001565368"/>
    </source>
</evidence>
<reference evidence="7 8" key="1">
    <citation type="submission" date="2023-08" db="EMBL/GenBank/DDBJ databases">
        <title>Annotated Genome Sequence of Vanrija albida AlHP1.</title>
        <authorList>
            <person name="Herzog R."/>
        </authorList>
    </citation>
    <scope>NUCLEOTIDE SEQUENCE [LARGE SCALE GENOMIC DNA]</scope>
    <source>
        <strain evidence="7 8">AlHP1</strain>
    </source>
</reference>
<evidence type="ECO:0000259" key="4">
    <source>
        <dbReference type="PROSITE" id="PS50109"/>
    </source>
</evidence>
<dbReference type="InterPro" id="IPR001789">
    <property type="entry name" value="Sig_transdc_resp-reg_receiver"/>
</dbReference>
<dbReference type="InterPro" id="IPR011006">
    <property type="entry name" value="CheY-like_superfamily"/>
</dbReference>
<dbReference type="InterPro" id="IPR036097">
    <property type="entry name" value="HisK_dim/P_sf"/>
</dbReference>
<feature type="modified residue" description="4-aspartylphosphate" evidence="2">
    <location>
        <position position="936"/>
    </location>
</feature>
<evidence type="ECO:0000259" key="5">
    <source>
        <dbReference type="PROSITE" id="PS50110"/>
    </source>
</evidence>
<dbReference type="InterPro" id="IPR005467">
    <property type="entry name" value="His_kinase_dom"/>
</dbReference>
<feature type="domain" description="Histidine kinase" evidence="4">
    <location>
        <begin position="1161"/>
        <end position="1437"/>
    </location>
</feature>
<dbReference type="PROSITE" id="PS50109">
    <property type="entry name" value="HIS_KIN"/>
    <property type="match status" value="2"/>
</dbReference>
<dbReference type="PROSITE" id="PS50112">
    <property type="entry name" value="PAS"/>
    <property type="match status" value="1"/>
</dbReference>
<comment type="caution">
    <text evidence="7">The sequence shown here is derived from an EMBL/GenBank/DDBJ whole genome shotgun (WGS) entry which is preliminary data.</text>
</comment>
<dbReference type="SUPFAM" id="SSF55874">
    <property type="entry name" value="ATPase domain of HSP90 chaperone/DNA topoisomerase II/histidine kinase"/>
    <property type="match status" value="2"/>
</dbReference>
<dbReference type="Gene3D" id="3.30.565.10">
    <property type="entry name" value="Histidine kinase-like ATPase, C-terminal domain"/>
    <property type="match status" value="2"/>
</dbReference>
<dbReference type="Gene3D" id="3.40.50.2300">
    <property type="match status" value="2"/>
</dbReference>
<dbReference type="SMART" id="SM00387">
    <property type="entry name" value="HATPase_c"/>
    <property type="match status" value="2"/>
</dbReference>
<dbReference type="SUPFAM" id="SSF52172">
    <property type="entry name" value="CheY-like"/>
    <property type="match status" value="2"/>
</dbReference>
<dbReference type="Proteomes" id="UP001565368">
    <property type="component" value="Unassembled WGS sequence"/>
</dbReference>
<dbReference type="CDD" id="cd17546">
    <property type="entry name" value="REC_hyHK_CKI1_RcsC-like"/>
    <property type="match status" value="1"/>
</dbReference>
<keyword evidence="8" id="KW-1185">Reference proteome</keyword>
<dbReference type="PRINTS" id="PR00344">
    <property type="entry name" value="BCTRLSENSOR"/>
</dbReference>
<gene>
    <name evidence="7" type="ORF">Q8F55_009205</name>
</gene>
<dbReference type="Gene3D" id="3.30.450.20">
    <property type="entry name" value="PAS domain"/>
    <property type="match status" value="2"/>
</dbReference>